<evidence type="ECO:0008006" key="4">
    <source>
        <dbReference type="Google" id="ProtNLM"/>
    </source>
</evidence>
<evidence type="ECO:0000256" key="1">
    <source>
        <dbReference type="SAM" id="MobiDB-lite"/>
    </source>
</evidence>
<feature type="compositionally biased region" description="Polar residues" evidence="1">
    <location>
        <begin position="27"/>
        <end position="38"/>
    </location>
</feature>
<dbReference type="Proteomes" id="UP000321393">
    <property type="component" value="Unassembled WGS sequence"/>
</dbReference>
<feature type="region of interest" description="Disordered" evidence="1">
    <location>
        <begin position="1"/>
        <end position="38"/>
    </location>
</feature>
<dbReference type="EMBL" id="SSTE01016683">
    <property type="protein sequence ID" value="KAA0041106.1"/>
    <property type="molecule type" value="Genomic_DNA"/>
</dbReference>
<accession>A0A5A7TGD9</accession>
<comment type="caution">
    <text evidence="2">The sequence shown here is derived from an EMBL/GenBank/DDBJ whole genome shotgun (WGS) entry which is preliminary data.</text>
</comment>
<dbReference type="AlphaFoldDB" id="A0A5A7TGD9"/>
<evidence type="ECO:0000313" key="3">
    <source>
        <dbReference type="Proteomes" id="UP000321393"/>
    </source>
</evidence>
<proteinExistence type="predicted"/>
<evidence type="ECO:0000313" key="2">
    <source>
        <dbReference type="EMBL" id="KAA0041106.1"/>
    </source>
</evidence>
<name>A0A5A7TGD9_CUCMM</name>
<reference evidence="2 3" key="1">
    <citation type="submission" date="2019-08" db="EMBL/GenBank/DDBJ databases">
        <title>Draft genome sequences of two oriental melons (Cucumis melo L. var makuwa).</title>
        <authorList>
            <person name="Kwon S.-Y."/>
        </authorList>
    </citation>
    <scope>NUCLEOTIDE SEQUENCE [LARGE SCALE GENOMIC DNA]</scope>
    <source>
        <strain evidence="3">cv. SW 3</strain>
        <tissue evidence="2">Leaf</tissue>
    </source>
</reference>
<gene>
    <name evidence="2" type="ORF">E6C27_scaffold128G00090</name>
</gene>
<protein>
    <recommendedName>
        <fullName evidence="4">Ty3-gypsy retrotransposon protein</fullName>
    </recommendedName>
</protein>
<organism evidence="2 3">
    <name type="scientific">Cucumis melo var. makuwa</name>
    <name type="common">Oriental melon</name>
    <dbReference type="NCBI Taxonomy" id="1194695"/>
    <lineage>
        <taxon>Eukaryota</taxon>
        <taxon>Viridiplantae</taxon>
        <taxon>Streptophyta</taxon>
        <taxon>Embryophyta</taxon>
        <taxon>Tracheophyta</taxon>
        <taxon>Spermatophyta</taxon>
        <taxon>Magnoliopsida</taxon>
        <taxon>eudicotyledons</taxon>
        <taxon>Gunneridae</taxon>
        <taxon>Pentapetalae</taxon>
        <taxon>rosids</taxon>
        <taxon>fabids</taxon>
        <taxon>Cucurbitales</taxon>
        <taxon>Cucurbitaceae</taxon>
        <taxon>Benincaseae</taxon>
        <taxon>Cucumis</taxon>
    </lineage>
</organism>
<feature type="compositionally biased region" description="Low complexity" evidence="1">
    <location>
        <begin position="1"/>
        <end position="14"/>
    </location>
</feature>
<sequence length="53" mass="5845">MTSKKVASKSSVVSDDYMRPITHSRSKGITQEQDQGSDVAQSILKQFMESPKA</sequence>